<dbReference type="EC" id="5.3.1.17" evidence="6"/>
<dbReference type="InterPro" id="IPR021120">
    <property type="entry name" value="KduI/IolB_isomerase"/>
</dbReference>
<evidence type="ECO:0000256" key="1">
    <source>
        <dbReference type="ARBA" id="ARBA00000552"/>
    </source>
</evidence>
<evidence type="ECO:0000256" key="2">
    <source>
        <dbReference type="ARBA" id="ARBA00008086"/>
    </source>
</evidence>
<dbReference type="UniPathway" id="UPA00545">
    <property type="reaction ID" value="UER00826"/>
</dbReference>
<accession>L1NJ78</accession>
<dbReference type="HOGENOM" id="CLU_062609_0_0_10"/>
<evidence type="ECO:0000256" key="7">
    <source>
        <dbReference type="SAM" id="SignalP"/>
    </source>
</evidence>
<dbReference type="InterPro" id="IPR011051">
    <property type="entry name" value="RmlC_Cupin_sf"/>
</dbReference>
<proteinExistence type="inferred from homology"/>
<comment type="caution">
    <text evidence="8">The sequence shown here is derived from an EMBL/GenBank/DDBJ whole genome shotgun (WGS) entry which is preliminary data.</text>
</comment>
<keyword evidence="9" id="KW-1185">Reference proteome</keyword>
<comment type="cofactor">
    <cofactor evidence="6">
        <name>Zn(2+)</name>
        <dbReference type="ChEBI" id="CHEBI:29105"/>
    </cofactor>
    <text evidence="6">Binds 1 zinc ion per subunit.</text>
</comment>
<evidence type="ECO:0000313" key="8">
    <source>
        <dbReference type="EMBL" id="EKY03300.1"/>
    </source>
</evidence>
<dbReference type="InterPro" id="IPR007045">
    <property type="entry name" value="KduI"/>
</dbReference>
<protein>
    <recommendedName>
        <fullName evidence="6">4-deoxy-L-threo-5-hexosulose-uronate ketol-isomerase</fullName>
        <ecNumber evidence="6">5.3.1.17</ecNumber>
    </recommendedName>
    <alternativeName>
        <fullName evidence="6">5-keto-4-deoxyuronate isomerase</fullName>
    </alternativeName>
    <alternativeName>
        <fullName evidence="6">DKI isomerase</fullName>
    </alternativeName>
</protein>
<feature type="chain" id="PRO_5003954665" description="4-deoxy-L-threo-5-hexosulose-uronate ketol-isomerase" evidence="7">
    <location>
        <begin position="27"/>
        <end position="305"/>
    </location>
</feature>
<keyword evidence="5 6" id="KW-0413">Isomerase</keyword>
<dbReference type="GO" id="GO:0008697">
    <property type="term" value="F:4-deoxy-L-threo-5-hexosulose-uronate ketol-isomerase activity"/>
    <property type="evidence" value="ECO:0007669"/>
    <property type="project" value="UniProtKB-UniRule"/>
</dbReference>
<feature type="signal peptide" evidence="7">
    <location>
        <begin position="1"/>
        <end position="26"/>
    </location>
</feature>
<dbReference type="AlphaFoldDB" id="L1NJ78"/>
<dbReference type="InterPro" id="IPR014710">
    <property type="entry name" value="RmlC-like_jellyroll"/>
</dbReference>
<comment type="function">
    <text evidence="6">Catalyzes the isomerization of 5-dehydro-4-deoxy-D-glucuronate to 3-deoxy-D-glycero-2,5-hexodiulosonate.</text>
</comment>
<dbReference type="Pfam" id="PF04962">
    <property type="entry name" value="KduI"/>
    <property type="match status" value="1"/>
</dbReference>
<dbReference type="PANTHER" id="PTHR38461:SF1">
    <property type="entry name" value="4-DEOXY-L-THREO-5-HEXOSULOSE-URONATE KETOL-ISOMERASE"/>
    <property type="match status" value="1"/>
</dbReference>
<keyword evidence="7" id="KW-0732">Signal</keyword>
<dbReference type="STRING" id="1127699.HMPREF9151_00457"/>
<dbReference type="PIRSF" id="PIRSF006625">
    <property type="entry name" value="KduI"/>
    <property type="match status" value="1"/>
</dbReference>
<keyword evidence="4 6" id="KW-0862">Zinc</keyword>
<feature type="binding site" evidence="6">
    <location>
        <position position="225"/>
    </location>
    <ligand>
        <name>Zn(2+)</name>
        <dbReference type="ChEBI" id="CHEBI:29105"/>
    </ligand>
</feature>
<name>L1NJ78_9BACT</name>
<evidence type="ECO:0000313" key="9">
    <source>
        <dbReference type="Proteomes" id="UP000010433"/>
    </source>
</evidence>
<feature type="binding site" evidence="6">
    <location>
        <position position="230"/>
    </location>
    <ligand>
        <name>Zn(2+)</name>
        <dbReference type="ChEBI" id="CHEBI:29105"/>
    </ligand>
</feature>
<comment type="catalytic activity">
    <reaction evidence="1 6">
        <text>5-dehydro-4-deoxy-D-glucuronate = 3-deoxy-D-glycero-2,5-hexodiulosonate</text>
        <dbReference type="Rhea" id="RHEA:23896"/>
        <dbReference type="ChEBI" id="CHEBI:17117"/>
        <dbReference type="ChEBI" id="CHEBI:29071"/>
        <dbReference type="EC" id="5.3.1.17"/>
    </reaction>
</comment>
<dbReference type="HAMAP" id="MF_00687">
    <property type="entry name" value="KduI"/>
    <property type="match status" value="1"/>
</dbReference>
<dbReference type="InterPro" id="IPR027449">
    <property type="entry name" value="KduI_N"/>
</dbReference>
<dbReference type="GO" id="GO:0008270">
    <property type="term" value="F:zinc ion binding"/>
    <property type="evidence" value="ECO:0007669"/>
    <property type="project" value="UniProtKB-UniRule"/>
</dbReference>
<dbReference type="CDD" id="cd20491">
    <property type="entry name" value="cupin_KduI_C"/>
    <property type="match status" value="1"/>
</dbReference>
<evidence type="ECO:0000256" key="5">
    <source>
        <dbReference type="ARBA" id="ARBA00023235"/>
    </source>
</evidence>
<dbReference type="EMBL" id="AMEP01000039">
    <property type="protein sequence ID" value="EKY03300.1"/>
    <property type="molecule type" value="Genomic_DNA"/>
</dbReference>
<comment type="similarity">
    <text evidence="2 6">Belongs to the KduI family.</text>
</comment>
<feature type="binding site" evidence="6">
    <location>
        <position position="272"/>
    </location>
    <ligand>
        <name>Zn(2+)</name>
        <dbReference type="ChEBI" id="CHEBI:29105"/>
    </ligand>
</feature>
<dbReference type="Proteomes" id="UP000010433">
    <property type="component" value="Unassembled WGS sequence"/>
</dbReference>
<feature type="binding site" evidence="6">
    <location>
        <position position="223"/>
    </location>
    <ligand>
        <name>Zn(2+)</name>
        <dbReference type="ChEBI" id="CHEBI:29105"/>
    </ligand>
</feature>
<evidence type="ECO:0000256" key="4">
    <source>
        <dbReference type="ARBA" id="ARBA00022833"/>
    </source>
</evidence>
<dbReference type="PANTHER" id="PTHR38461">
    <property type="entry name" value="4-DEOXY-L-THREO-5-HEXOSULOSE-URONATE KETOL-ISOMERASE"/>
    <property type="match status" value="1"/>
</dbReference>
<dbReference type="Gene3D" id="2.60.120.520">
    <property type="entry name" value="pectin degrading enzyme 5-keto 4- deoxyuronate isomerase, domain 1"/>
    <property type="match status" value="1"/>
</dbReference>
<dbReference type="GO" id="GO:0045490">
    <property type="term" value="P:pectin catabolic process"/>
    <property type="evidence" value="ECO:0007669"/>
    <property type="project" value="UniProtKB-UniRule"/>
</dbReference>
<evidence type="ECO:0000256" key="6">
    <source>
        <dbReference type="HAMAP-Rule" id="MF_00687"/>
    </source>
</evidence>
<keyword evidence="3 6" id="KW-0479">Metal-binding</keyword>
<organism evidence="8 9">
    <name type="scientific">Hoylesella saccharolytica F0055</name>
    <dbReference type="NCBI Taxonomy" id="1127699"/>
    <lineage>
        <taxon>Bacteria</taxon>
        <taxon>Pseudomonadati</taxon>
        <taxon>Bacteroidota</taxon>
        <taxon>Bacteroidia</taxon>
        <taxon>Bacteroidales</taxon>
        <taxon>Prevotellaceae</taxon>
        <taxon>Hoylesella</taxon>
    </lineage>
</organism>
<dbReference type="NCBIfam" id="NF002091">
    <property type="entry name" value="PRK00924.1"/>
    <property type="match status" value="1"/>
</dbReference>
<dbReference type="Gene3D" id="2.60.120.10">
    <property type="entry name" value="Jelly Rolls"/>
    <property type="match status" value="1"/>
</dbReference>
<dbReference type="SUPFAM" id="SSF51182">
    <property type="entry name" value="RmlC-like cupins"/>
    <property type="match status" value="1"/>
</dbReference>
<reference evidence="8 9" key="1">
    <citation type="submission" date="2012-05" db="EMBL/GenBank/DDBJ databases">
        <authorList>
            <person name="Weinstock G."/>
            <person name="Sodergren E."/>
            <person name="Lobos E.A."/>
            <person name="Fulton L."/>
            <person name="Fulton R."/>
            <person name="Courtney L."/>
            <person name="Fronick C."/>
            <person name="O'Laughlin M."/>
            <person name="Godfrey J."/>
            <person name="Wilson R.M."/>
            <person name="Miner T."/>
            <person name="Farmer C."/>
            <person name="Delehaunty K."/>
            <person name="Cordes M."/>
            <person name="Minx P."/>
            <person name="Tomlinson C."/>
            <person name="Chen J."/>
            <person name="Wollam A."/>
            <person name="Pepin K.H."/>
            <person name="Bhonagiri V."/>
            <person name="Zhang X."/>
            <person name="Suruliraj S."/>
            <person name="Warren W."/>
            <person name="Mitreva M."/>
            <person name="Mardis E.R."/>
            <person name="Wilson R.K."/>
        </authorList>
    </citation>
    <scope>NUCLEOTIDE SEQUENCE [LARGE SCALE GENOMIC DNA]</scope>
    <source>
        <strain evidence="8 9">F0055</strain>
    </source>
</reference>
<dbReference type="CDD" id="cd20294">
    <property type="entry name" value="cupin_KduI_N"/>
    <property type="match status" value="1"/>
</dbReference>
<sequence>MNIKQRTMKKSIATMLLCMAALTASAQTNFEIRYAAHPTDAKHYDTERLRKDFLIEKVFAPGEINFVYSMYDRFVIGGAQPAATPLKLESIAPLKTEYFLENREMGIINIGGDGTVVVDGKNYDLKFKEALYIGRGKHQVTFSSKDASKPAKFYINSATAHTAYPIKKITMKEANVIKAGSLAGSNDRVINQLIVNGIVQTCQLQMGLTELKTGSVWNTMPAHTHLRRMETYLYFQVPENQTICHIMGEPNETRPIWLHNEQAVIAPEWSIHCAAGTSNYMFIWGMAGENLDYKDMQVVKMTDMK</sequence>
<dbReference type="PATRIC" id="fig|1127699.3.peg.418"/>
<gene>
    <name evidence="6" type="primary">kduI</name>
    <name evidence="8" type="ORF">HMPREF9151_00457</name>
</gene>
<comment type="pathway">
    <text evidence="6">Glycan metabolism; pectin degradation; 2-dehydro-3-deoxy-D-gluconate from pectin: step 4/5.</text>
</comment>
<dbReference type="GO" id="GO:0019698">
    <property type="term" value="P:D-galacturonate catabolic process"/>
    <property type="evidence" value="ECO:0007669"/>
    <property type="project" value="TreeGrafter"/>
</dbReference>
<dbReference type="GO" id="GO:0042840">
    <property type="term" value="P:D-glucuronate catabolic process"/>
    <property type="evidence" value="ECO:0007669"/>
    <property type="project" value="TreeGrafter"/>
</dbReference>
<evidence type="ECO:0000256" key="3">
    <source>
        <dbReference type="ARBA" id="ARBA00022723"/>
    </source>
</evidence>